<keyword evidence="3" id="KW-1133">Transmembrane helix</keyword>
<dbReference type="AlphaFoldDB" id="A0A1J1HWJ8"/>
<evidence type="ECO:0000256" key="7">
    <source>
        <dbReference type="SAM" id="SignalP"/>
    </source>
</evidence>
<feature type="chain" id="PRO_5012181835" evidence="7">
    <location>
        <begin position="22"/>
        <end position="417"/>
    </location>
</feature>
<name>A0A1J1HWJ8_9DIPT</name>
<accession>A0A1J1HWJ8</accession>
<keyword evidence="10" id="KW-1185">Reference proteome</keyword>
<dbReference type="InterPro" id="IPR013162">
    <property type="entry name" value="CD80_C2-set"/>
</dbReference>
<evidence type="ECO:0000256" key="1">
    <source>
        <dbReference type="ARBA" id="ARBA00004167"/>
    </source>
</evidence>
<evidence type="ECO:0000256" key="3">
    <source>
        <dbReference type="ARBA" id="ARBA00022989"/>
    </source>
</evidence>
<dbReference type="OrthoDB" id="8915289at2759"/>
<organism evidence="9 10">
    <name type="scientific">Clunio marinus</name>
    <dbReference type="NCBI Taxonomy" id="568069"/>
    <lineage>
        <taxon>Eukaryota</taxon>
        <taxon>Metazoa</taxon>
        <taxon>Ecdysozoa</taxon>
        <taxon>Arthropoda</taxon>
        <taxon>Hexapoda</taxon>
        <taxon>Insecta</taxon>
        <taxon>Pterygota</taxon>
        <taxon>Neoptera</taxon>
        <taxon>Endopterygota</taxon>
        <taxon>Diptera</taxon>
        <taxon>Nematocera</taxon>
        <taxon>Chironomoidea</taxon>
        <taxon>Chironomidae</taxon>
        <taxon>Clunio</taxon>
    </lineage>
</organism>
<dbReference type="PROSITE" id="PS50835">
    <property type="entry name" value="IG_LIKE"/>
    <property type="match status" value="1"/>
</dbReference>
<dbReference type="InterPro" id="IPR013106">
    <property type="entry name" value="Ig_V-set"/>
</dbReference>
<dbReference type="Pfam" id="PF07686">
    <property type="entry name" value="V-set"/>
    <property type="match status" value="1"/>
</dbReference>
<dbReference type="InterPro" id="IPR013783">
    <property type="entry name" value="Ig-like_fold"/>
</dbReference>
<dbReference type="PANTHER" id="PTHR21261:SF3">
    <property type="entry name" value="BEATEN PATH VII"/>
    <property type="match status" value="1"/>
</dbReference>
<dbReference type="STRING" id="568069.A0A1J1HWJ8"/>
<evidence type="ECO:0000313" key="10">
    <source>
        <dbReference type="Proteomes" id="UP000183832"/>
    </source>
</evidence>
<dbReference type="GO" id="GO:0016020">
    <property type="term" value="C:membrane"/>
    <property type="evidence" value="ECO:0007669"/>
    <property type="project" value="UniProtKB-SubCell"/>
</dbReference>
<keyword evidence="4" id="KW-0472">Membrane</keyword>
<evidence type="ECO:0000256" key="4">
    <source>
        <dbReference type="ARBA" id="ARBA00023136"/>
    </source>
</evidence>
<evidence type="ECO:0000256" key="6">
    <source>
        <dbReference type="SAM" id="MobiDB-lite"/>
    </source>
</evidence>
<dbReference type="Gene3D" id="2.60.40.10">
    <property type="entry name" value="Immunoglobulins"/>
    <property type="match status" value="2"/>
</dbReference>
<feature type="region of interest" description="Disordered" evidence="6">
    <location>
        <begin position="192"/>
        <end position="243"/>
    </location>
</feature>
<dbReference type="PANTHER" id="PTHR21261">
    <property type="entry name" value="BEAT PROTEIN"/>
    <property type="match status" value="1"/>
</dbReference>
<dbReference type="SMART" id="SM00409">
    <property type="entry name" value="IG"/>
    <property type="match status" value="1"/>
</dbReference>
<gene>
    <name evidence="9" type="primary">putative GJ14560</name>
    <name evidence="9" type="ORF">CLUMA_CG006007</name>
</gene>
<evidence type="ECO:0000256" key="2">
    <source>
        <dbReference type="ARBA" id="ARBA00022692"/>
    </source>
</evidence>
<proteinExistence type="predicted"/>
<reference evidence="9 10" key="1">
    <citation type="submission" date="2015-04" db="EMBL/GenBank/DDBJ databases">
        <authorList>
            <person name="Syromyatnikov M.Y."/>
            <person name="Popov V.N."/>
        </authorList>
    </citation>
    <scope>NUCLEOTIDE SEQUENCE [LARGE SCALE GENOMIC DNA]</scope>
</reference>
<protein>
    <submittedName>
        <fullName evidence="9">CLUMA_CG006007, isoform A</fullName>
    </submittedName>
</protein>
<evidence type="ECO:0000313" key="9">
    <source>
        <dbReference type="EMBL" id="CRK92440.1"/>
    </source>
</evidence>
<comment type="subcellular location">
    <subcellularLocation>
        <location evidence="1">Membrane</location>
        <topology evidence="1">Single-pass membrane protein</topology>
    </subcellularLocation>
</comment>
<sequence length="417" mass="47726">MMDTLWIIFIGVSIFGSCSNGQSDVEVEVIAKKYVERGSTVTLICKHNVEPERLYKVTWLKGNGKVFEYINGRQPPYRNFTVPGAEIDFQKSNQNEVTLKNLDFDASGLYYCEVSLESPIFTKASNEEQVHVILPQNAPPTIVFKKRQFYIGEKLIANCTTSRSKPVPHIVWLINGKKVDEIYQKTLHPYGVTSKHRSKAHHEKNDFNEHPNENGKSSRDDESDDVEVNNNRNSLDISHRHGYNFENNESTDSFYKSYNNFNSENRESKNYLDNKNYDIHKKHRNGLINRKYRRFVNDGSYQQQHQKTSNRRMHPGTYSISQLSIEVSELHAGANGRLEITCLSTIPANVAPGEQYADYKTFSVKVDIEAAELTTNQTPMGGMAALGNKSNKMYSLKYPLELMIQCLPIIIVIMAYQ</sequence>
<keyword evidence="5" id="KW-1015">Disulfide bond</keyword>
<dbReference type="Proteomes" id="UP000183832">
    <property type="component" value="Unassembled WGS sequence"/>
</dbReference>
<evidence type="ECO:0000259" key="8">
    <source>
        <dbReference type="PROSITE" id="PS50835"/>
    </source>
</evidence>
<dbReference type="InterPro" id="IPR003599">
    <property type="entry name" value="Ig_sub"/>
</dbReference>
<dbReference type="InterPro" id="IPR007110">
    <property type="entry name" value="Ig-like_dom"/>
</dbReference>
<keyword evidence="7" id="KW-0732">Signal</keyword>
<dbReference type="SUPFAM" id="SSF48726">
    <property type="entry name" value="Immunoglobulin"/>
    <property type="match status" value="1"/>
</dbReference>
<dbReference type="Pfam" id="PF08205">
    <property type="entry name" value="C2-set_2"/>
    <property type="match status" value="1"/>
</dbReference>
<evidence type="ECO:0000256" key="5">
    <source>
        <dbReference type="ARBA" id="ARBA00023157"/>
    </source>
</evidence>
<dbReference type="InterPro" id="IPR036179">
    <property type="entry name" value="Ig-like_dom_sf"/>
</dbReference>
<dbReference type="EMBL" id="CVRI01000028">
    <property type="protein sequence ID" value="CRK92440.1"/>
    <property type="molecule type" value="Genomic_DNA"/>
</dbReference>
<feature type="signal peptide" evidence="7">
    <location>
        <begin position="1"/>
        <end position="21"/>
    </location>
</feature>
<keyword evidence="2" id="KW-0812">Transmembrane</keyword>
<feature type="domain" description="Ig-like" evidence="8">
    <location>
        <begin position="23"/>
        <end position="122"/>
    </location>
</feature>
<feature type="compositionally biased region" description="Basic and acidic residues" evidence="6">
    <location>
        <begin position="203"/>
        <end position="220"/>
    </location>
</feature>